<dbReference type="PANTHER" id="PTHR47938:SF34">
    <property type="entry name" value="EXPRESSED PROTEIN"/>
    <property type="match status" value="1"/>
</dbReference>
<dbReference type="PANTHER" id="PTHR47938">
    <property type="entry name" value="RESPIRATORY COMPLEX I CHAPERONE (CIA84), PUTATIVE (AFU_ORTHOLOGUE AFUA_2G06020)-RELATED"/>
    <property type="match status" value="1"/>
</dbReference>
<evidence type="ECO:0008006" key="6">
    <source>
        <dbReference type="Google" id="ProtNLM"/>
    </source>
</evidence>
<evidence type="ECO:0000256" key="2">
    <source>
        <dbReference type="ARBA" id="ARBA00022737"/>
    </source>
</evidence>
<dbReference type="Proteomes" id="UP001188597">
    <property type="component" value="Unassembled WGS sequence"/>
</dbReference>
<dbReference type="InterPro" id="IPR002885">
    <property type="entry name" value="PPR_rpt"/>
</dbReference>
<dbReference type="Pfam" id="PF13041">
    <property type="entry name" value="PPR_2"/>
    <property type="match status" value="1"/>
</dbReference>
<proteinExistence type="inferred from homology"/>
<dbReference type="InterPro" id="IPR011990">
    <property type="entry name" value="TPR-like_helical_dom_sf"/>
</dbReference>
<dbReference type="NCBIfam" id="TIGR00756">
    <property type="entry name" value="PPR"/>
    <property type="match status" value="1"/>
</dbReference>
<dbReference type="PROSITE" id="PS51375">
    <property type="entry name" value="PPR"/>
    <property type="match status" value="1"/>
</dbReference>
<evidence type="ECO:0000256" key="1">
    <source>
        <dbReference type="ARBA" id="ARBA00007626"/>
    </source>
</evidence>
<organism evidence="4 5">
    <name type="scientific">Escallonia herrerae</name>
    <dbReference type="NCBI Taxonomy" id="1293975"/>
    <lineage>
        <taxon>Eukaryota</taxon>
        <taxon>Viridiplantae</taxon>
        <taxon>Streptophyta</taxon>
        <taxon>Embryophyta</taxon>
        <taxon>Tracheophyta</taxon>
        <taxon>Spermatophyta</taxon>
        <taxon>Magnoliopsida</taxon>
        <taxon>eudicotyledons</taxon>
        <taxon>Gunneridae</taxon>
        <taxon>Pentapetalae</taxon>
        <taxon>asterids</taxon>
        <taxon>campanulids</taxon>
        <taxon>Escalloniales</taxon>
        <taxon>Escalloniaceae</taxon>
        <taxon>Escallonia</taxon>
    </lineage>
</organism>
<evidence type="ECO:0000313" key="5">
    <source>
        <dbReference type="Proteomes" id="UP001188597"/>
    </source>
</evidence>
<comment type="similarity">
    <text evidence="1">Belongs to the PPR family. P subfamily.</text>
</comment>
<dbReference type="EMBL" id="JAVXUP010000162">
    <property type="protein sequence ID" value="KAK3035931.1"/>
    <property type="molecule type" value="Genomic_DNA"/>
</dbReference>
<keyword evidence="5" id="KW-1185">Reference proteome</keyword>
<evidence type="ECO:0000256" key="3">
    <source>
        <dbReference type="PROSITE-ProRule" id="PRU00708"/>
    </source>
</evidence>
<sequence length="214" mass="24928">MKCARGIAADDLTMTSLVYGLSSRGRVREAYMVMEGIEKHDISVYHGLIKGLLRLRRAGEATNVFREMIRRGCEPTMHTYVERVIDRRLEVPRFDYNRFLHYFSNEEGVLMFENMSKKLREVGLFDLADTKDMGRKWLLEKRGETWQFSKREGFPVSPTVGLLRELCFILWTLLWNKRTTCSPLRTGETSDEVEETNGTSGTRKFALIFILNVR</sequence>
<name>A0AA88WX69_9ASTE</name>
<keyword evidence="2" id="KW-0677">Repeat</keyword>
<dbReference type="AlphaFoldDB" id="A0AA88WX69"/>
<accession>A0AA88WX69</accession>
<dbReference type="GO" id="GO:0003729">
    <property type="term" value="F:mRNA binding"/>
    <property type="evidence" value="ECO:0007669"/>
    <property type="project" value="TreeGrafter"/>
</dbReference>
<gene>
    <name evidence="4" type="ORF">RJ639_031354</name>
</gene>
<reference evidence="4" key="1">
    <citation type="submission" date="2022-12" db="EMBL/GenBank/DDBJ databases">
        <title>Draft genome assemblies for two species of Escallonia (Escalloniales).</title>
        <authorList>
            <person name="Chanderbali A."/>
            <person name="Dervinis C."/>
            <person name="Anghel I."/>
            <person name="Soltis D."/>
            <person name="Soltis P."/>
            <person name="Zapata F."/>
        </authorList>
    </citation>
    <scope>NUCLEOTIDE SEQUENCE</scope>
    <source>
        <strain evidence="4">UCBG64.0493</strain>
        <tissue evidence="4">Leaf</tissue>
    </source>
</reference>
<feature type="repeat" description="PPR" evidence="3">
    <location>
        <begin position="41"/>
        <end position="75"/>
    </location>
</feature>
<dbReference type="Gene3D" id="1.25.40.10">
    <property type="entry name" value="Tetratricopeptide repeat domain"/>
    <property type="match status" value="1"/>
</dbReference>
<comment type="caution">
    <text evidence="4">The sequence shown here is derived from an EMBL/GenBank/DDBJ whole genome shotgun (WGS) entry which is preliminary data.</text>
</comment>
<protein>
    <recommendedName>
        <fullName evidence="6">Pentatricopeptide repeat-containing protein</fullName>
    </recommendedName>
</protein>
<evidence type="ECO:0000313" key="4">
    <source>
        <dbReference type="EMBL" id="KAK3035931.1"/>
    </source>
</evidence>
<dbReference type="Pfam" id="PF01535">
    <property type="entry name" value="PPR"/>
    <property type="match status" value="1"/>
</dbReference>